<evidence type="ECO:0000256" key="1">
    <source>
        <dbReference type="SAM" id="MobiDB-lite"/>
    </source>
</evidence>
<accession>A0A843W9F8</accession>
<keyword evidence="3" id="KW-1185">Reference proteome</keyword>
<name>A0A843W9F8_COLES</name>
<dbReference type="AlphaFoldDB" id="A0A843W9F8"/>
<protein>
    <submittedName>
        <fullName evidence="2">Uncharacterized protein</fullName>
    </submittedName>
</protein>
<gene>
    <name evidence="2" type="ORF">Taro_037325</name>
</gene>
<sequence length="78" mass="8483">MRNRDVCASAGRLQIEKITFASTTRPYTKKKRRASCNNLQHLRTNKAQDGPSTEDRPPNAAGDFLLQHSLGGTPSSGG</sequence>
<dbReference type="Proteomes" id="UP000652761">
    <property type="component" value="Unassembled WGS sequence"/>
</dbReference>
<comment type="caution">
    <text evidence="2">The sequence shown here is derived from an EMBL/GenBank/DDBJ whole genome shotgun (WGS) entry which is preliminary data.</text>
</comment>
<organism evidence="2 3">
    <name type="scientific">Colocasia esculenta</name>
    <name type="common">Wild taro</name>
    <name type="synonym">Arum esculentum</name>
    <dbReference type="NCBI Taxonomy" id="4460"/>
    <lineage>
        <taxon>Eukaryota</taxon>
        <taxon>Viridiplantae</taxon>
        <taxon>Streptophyta</taxon>
        <taxon>Embryophyta</taxon>
        <taxon>Tracheophyta</taxon>
        <taxon>Spermatophyta</taxon>
        <taxon>Magnoliopsida</taxon>
        <taxon>Liliopsida</taxon>
        <taxon>Araceae</taxon>
        <taxon>Aroideae</taxon>
        <taxon>Colocasieae</taxon>
        <taxon>Colocasia</taxon>
    </lineage>
</organism>
<proteinExistence type="predicted"/>
<reference evidence="2" key="1">
    <citation type="submission" date="2017-07" db="EMBL/GenBank/DDBJ databases">
        <title>Taro Niue Genome Assembly and Annotation.</title>
        <authorList>
            <person name="Atibalentja N."/>
            <person name="Keating K."/>
            <person name="Fields C.J."/>
        </authorList>
    </citation>
    <scope>NUCLEOTIDE SEQUENCE</scope>
    <source>
        <strain evidence="2">Niue_2</strain>
        <tissue evidence="2">Leaf</tissue>
    </source>
</reference>
<evidence type="ECO:0000313" key="3">
    <source>
        <dbReference type="Proteomes" id="UP000652761"/>
    </source>
</evidence>
<evidence type="ECO:0000313" key="2">
    <source>
        <dbReference type="EMBL" id="MQM04526.1"/>
    </source>
</evidence>
<feature type="compositionally biased region" description="Polar residues" evidence="1">
    <location>
        <begin position="35"/>
        <end position="51"/>
    </location>
</feature>
<feature type="region of interest" description="Disordered" evidence="1">
    <location>
        <begin position="25"/>
        <end position="78"/>
    </location>
</feature>
<dbReference type="EMBL" id="NMUH01003235">
    <property type="protein sequence ID" value="MQM04526.1"/>
    <property type="molecule type" value="Genomic_DNA"/>
</dbReference>